<organism evidence="1 2">
    <name type="scientific">Geodermatophilus obscurus</name>
    <dbReference type="NCBI Taxonomy" id="1861"/>
    <lineage>
        <taxon>Bacteria</taxon>
        <taxon>Bacillati</taxon>
        <taxon>Actinomycetota</taxon>
        <taxon>Actinomycetes</taxon>
        <taxon>Geodermatophilales</taxon>
        <taxon>Geodermatophilaceae</taxon>
        <taxon>Geodermatophilus</taxon>
    </lineage>
</organism>
<proteinExistence type="predicted"/>
<protein>
    <submittedName>
        <fullName evidence="1">Transcriptional regulator, AbiEi antitoxin, Type IV TA system</fullName>
    </submittedName>
</protein>
<dbReference type="Proteomes" id="UP000183642">
    <property type="component" value="Unassembled WGS sequence"/>
</dbReference>
<accession>A0A1I5GGN5</accession>
<gene>
    <name evidence="1" type="ORF">SAMN05660359_02867</name>
</gene>
<evidence type="ECO:0000313" key="2">
    <source>
        <dbReference type="Proteomes" id="UP000183642"/>
    </source>
</evidence>
<reference evidence="2" key="1">
    <citation type="submission" date="2016-10" db="EMBL/GenBank/DDBJ databases">
        <authorList>
            <person name="Varghese N."/>
            <person name="Submissions S."/>
        </authorList>
    </citation>
    <scope>NUCLEOTIDE SEQUENCE [LARGE SCALE GENOMIC DNA]</scope>
    <source>
        <strain evidence="2">DSM 43161</strain>
    </source>
</reference>
<evidence type="ECO:0000313" key="1">
    <source>
        <dbReference type="EMBL" id="SFO35049.1"/>
    </source>
</evidence>
<sequence>MGYRPDEIRAELASGRWHRLRRGVYIRAVDLQATAGDARARHVVDCIAVLASLRPGPVVSHASAARVHRLLVPAGVDDTVRLTDGVQWRRGRGYVVTRASLPTGDVGRLEAHGVTTPARTLVDCAREWDLVDSVVAMDAALQHGVLSREDLHEAVLRATHWVGIGDAARAFGLADGLAESPLESRGRLALLAAGLPRPELQVELHGPRGPLARVDAWYEHAAVAIEFDGRVKYLDPFDGRDPGEVLWREKRREDLVRELGVRVVRLTQEDVLPRRRADLAARLTPLLAAPLAGVRRFTVVRRREPAVGGLAGAVR</sequence>
<dbReference type="AlphaFoldDB" id="A0A1I5GGN5"/>
<name>A0A1I5GGN5_9ACTN</name>
<dbReference type="EMBL" id="FOWE01000006">
    <property type="protein sequence ID" value="SFO35049.1"/>
    <property type="molecule type" value="Genomic_DNA"/>
</dbReference>
<keyword evidence="2" id="KW-1185">Reference proteome</keyword>